<evidence type="ECO:0000313" key="1">
    <source>
        <dbReference type="EMBL" id="AHJ98602.1"/>
    </source>
</evidence>
<dbReference type="Proteomes" id="UP000019423">
    <property type="component" value="Chromosome"/>
</dbReference>
<dbReference type="KEGG" id="hsw:Hsw_3007"/>
<gene>
    <name evidence="1" type="ORF">Hsw_3007</name>
</gene>
<dbReference type="STRING" id="1227739.Hsw_3007"/>
<reference evidence="1 2" key="1">
    <citation type="submission" date="2014-01" db="EMBL/GenBank/DDBJ databases">
        <title>Complete genome sequence of ionizing-radiation resistance bacterium Hymenobacter swuensis DY53.</title>
        <authorList>
            <person name="Jung J.-H."/>
            <person name="Jeong S.-W."/>
            <person name="Joe M.-H."/>
            <person name="Cho y.-j."/>
            <person name="Kim M.-K."/>
            <person name="Lim S.-Y."/>
        </authorList>
    </citation>
    <scope>NUCLEOTIDE SEQUENCE [LARGE SCALE GENOMIC DNA]</scope>
    <source>
        <strain evidence="1 2">DY53</strain>
    </source>
</reference>
<dbReference type="AlphaFoldDB" id="W8F3K4"/>
<organism evidence="1 2">
    <name type="scientific">Hymenobacter swuensis DY53</name>
    <dbReference type="NCBI Taxonomy" id="1227739"/>
    <lineage>
        <taxon>Bacteria</taxon>
        <taxon>Pseudomonadati</taxon>
        <taxon>Bacteroidota</taxon>
        <taxon>Cytophagia</taxon>
        <taxon>Cytophagales</taxon>
        <taxon>Hymenobacteraceae</taxon>
        <taxon>Hymenobacter</taxon>
    </lineage>
</organism>
<dbReference type="HOGENOM" id="CLU_3290856_0_0_10"/>
<protein>
    <submittedName>
        <fullName evidence="1">Uncharacterized protein</fullName>
    </submittedName>
</protein>
<keyword evidence="2" id="KW-1185">Reference proteome</keyword>
<evidence type="ECO:0000313" key="2">
    <source>
        <dbReference type="Proteomes" id="UP000019423"/>
    </source>
</evidence>
<proteinExistence type="predicted"/>
<name>W8F3K4_9BACT</name>
<dbReference type="EMBL" id="CP007145">
    <property type="protein sequence ID" value="AHJ98602.1"/>
    <property type="molecule type" value="Genomic_DNA"/>
</dbReference>
<accession>W8F3K4</accession>
<sequence>MPGVPGWCAEAGAALFRAASGAGFYLCGVGDSEWSTDLSL</sequence>